<keyword evidence="1" id="KW-0378">Hydrolase</keyword>
<keyword evidence="4" id="KW-0031">Aminopeptidase</keyword>
<name>A0A1M7RSL2_9SPHN</name>
<dbReference type="SUPFAM" id="SSF82171">
    <property type="entry name" value="DPP6 N-terminal domain-like"/>
    <property type="match status" value="1"/>
</dbReference>
<dbReference type="Proteomes" id="UP000184391">
    <property type="component" value="Unassembled WGS sequence"/>
</dbReference>
<protein>
    <submittedName>
        <fullName evidence="4">Dipeptidyl aminopeptidase/acylaminoacyl peptidase</fullName>
    </submittedName>
</protein>
<reference evidence="5" key="1">
    <citation type="submission" date="2016-12" db="EMBL/GenBank/DDBJ databases">
        <authorList>
            <person name="Varghese N."/>
            <person name="Submissions S."/>
        </authorList>
    </citation>
    <scope>NUCLEOTIDE SEQUENCE [LARGE SCALE GENOMIC DNA]</scope>
    <source>
        <strain evidence="5">DSM 11032</strain>
    </source>
</reference>
<evidence type="ECO:0000259" key="3">
    <source>
        <dbReference type="Pfam" id="PF00326"/>
    </source>
</evidence>
<evidence type="ECO:0000313" key="4">
    <source>
        <dbReference type="EMBL" id="SHN49214.1"/>
    </source>
</evidence>
<feature type="signal peptide" evidence="2">
    <location>
        <begin position="1"/>
        <end position="22"/>
    </location>
</feature>
<dbReference type="GO" id="GO:0004252">
    <property type="term" value="F:serine-type endopeptidase activity"/>
    <property type="evidence" value="ECO:0007669"/>
    <property type="project" value="TreeGrafter"/>
</dbReference>
<feature type="chain" id="PRO_5012432705" evidence="2">
    <location>
        <begin position="23"/>
        <end position="674"/>
    </location>
</feature>
<dbReference type="Pfam" id="PF00326">
    <property type="entry name" value="Peptidase_S9"/>
    <property type="match status" value="1"/>
</dbReference>
<evidence type="ECO:0000313" key="5">
    <source>
        <dbReference type="Proteomes" id="UP000184391"/>
    </source>
</evidence>
<evidence type="ECO:0000256" key="1">
    <source>
        <dbReference type="ARBA" id="ARBA00022801"/>
    </source>
</evidence>
<dbReference type="PANTHER" id="PTHR42776:SF27">
    <property type="entry name" value="DIPEPTIDYL PEPTIDASE FAMILY MEMBER 6"/>
    <property type="match status" value="1"/>
</dbReference>
<keyword evidence="5" id="KW-1185">Reference proteome</keyword>
<dbReference type="RefSeq" id="WP_245790040.1">
    <property type="nucleotide sequence ID" value="NZ_FRDF01000002.1"/>
</dbReference>
<dbReference type="GO" id="GO:0004177">
    <property type="term" value="F:aminopeptidase activity"/>
    <property type="evidence" value="ECO:0007669"/>
    <property type="project" value="UniProtKB-KW"/>
</dbReference>
<dbReference type="InterPro" id="IPR029058">
    <property type="entry name" value="AB_hydrolase_fold"/>
</dbReference>
<dbReference type="EMBL" id="FRDF01000002">
    <property type="protein sequence ID" value="SHN49214.1"/>
    <property type="molecule type" value="Genomic_DNA"/>
</dbReference>
<dbReference type="Gene3D" id="3.40.50.1820">
    <property type="entry name" value="alpha/beta hydrolase"/>
    <property type="match status" value="1"/>
</dbReference>
<dbReference type="PANTHER" id="PTHR42776">
    <property type="entry name" value="SERINE PEPTIDASE S9 FAMILY MEMBER"/>
    <property type="match status" value="1"/>
</dbReference>
<keyword evidence="2" id="KW-0732">Signal</keyword>
<keyword evidence="4" id="KW-0645">Protease</keyword>
<accession>A0A1M7RSL2</accession>
<dbReference type="AlphaFoldDB" id="A0A1M7RSL2"/>
<dbReference type="SUPFAM" id="SSF53474">
    <property type="entry name" value="alpha/beta-Hydrolases"/>
    <property type="match status" value="1"/>
</dbReference>
<dbReference type="GO" id="GO:0006508">
    <property type="term" value="P:proteolysis"/>
    <property type="evidence" value="ECO:0007669"/>
    <property type="project" value="InterPro"/>
</dbReference>
<sequence>MKFARNGSGTALAAAMMTGAIAMLAAPAAAQESDLETAAALFGVRETVLDISLSPSGTKVAFIGAGPEHAEGLNVIDLAGDATIRPILGNSEKIADLDWCEWASDARLVCQVAGMADGGDGMLIPFDRLFSINVDSGEVTELSKRQSARAIGFAQQGGDVLALDVGGEAGQILVSRDYVPERGGAGRISSDAEGLGVDMIDAASARRKVLESADPAAQRFVADEAGQVRIKVRAKYDRNGRLTGDYNYFYRAIGSWGWKTLDNLSIEGREVPWFTPVSVNSTRNVAIGFIRKGGYDAIAEFALDGSGTGALLMAREDVDVDTLIRIGRQRRVVGASYATEKRAIAYFSPELAKLAEDLGKALPDQPMINIVGASSNEQQLLLIASSDTQLGMVYLFDKGKRTLEPILPVRAELAEREMGRMQPVTYPAADGTQIPAYLTLPPGSDGKNLPAIVMPHGGPSARDEWGFDWLVQFFTARGFAVLQPNYRGSSGYGADWYGRNGFKAWDVAIGDVNDAGRWLVSEGVARPDQLAIVGWSYGGYAALQSQVLDPALFKAVVGIAPVTDLAYLAEDKRGYTSFRLVRDFIGQGPHVDAGSPRRHADQFAAPVALFHGTRDLNVDVRHARSMEKALKDAGKPVIYHEYEDLQHGLGDSKARTDMLAIIGRFLDEALGRGG</sequence>
<evidence type="ECO:0000256" key="2">
    <source>
        <dbReference type="SAM" id="SignalP"/>
    </source>
</evidence>
<dbReference type="InterPro" id="IPR001375">
    <property type="entry name" value="Peptidase_S9_cat"/>
</dbReference>
<feature type="domain" description="Peptidase S9 prolyl oligopeptidase catalytic" evidence="3">
    <location>
        <begin position="465"/>
        <end position="671"/>
    </location>
</feature>
<gene>
    <name evidence="4" type="ORF">SAMN02745193_00297</name>
</gene>
<dbReference type="STRING" id="198312.SAMN02745193_00297"/>
<organism evidence="4 5">
    <name type="scientific">Erythrobacter sanguineus</name>
    <dbReference type="NCBI Taxonomy" id="198312"/>
    <lineage>
        <taxon>Bacteria</taxon>
        <taxon>Pseudomonadati</taxon>
        <taxon>Pseudomonadota</taxon>
        <taxon>Alphaproteobacteria</taxon>
        <taxon>Sphingomonadales</taxon>
        <taxon>Erythrobacteraceae</taxon>
        <taxon>Erythrobacter/Porphyrobacter group</taxon>
        <taxon>Erythrobacter</taxon>
    </lineage>
</organism>
<proteinExistence type="predicted"/>